<organism evidence="1 2">
    <name type="scientific">Mucilaginibacter gynuensis</name>
    <dbReference type="NCBI Taxonomy" id="1302236"/>
    <lineage>
        <taxon>Bacteria</taxon>
        <taxon>Pseudomonadati</taxon>
        <taxon>Bacteroidota</taxon>
        <taxon>Sphingobacteriia</taxon>
        <taxon>Sphingobacteriales</taxon>
        <taxon>Sphingobacteriaceae</taxon>
        <taxon>Mucilaginibacter</taxon>
    </lineage>
</organism>
<reference evidence="2" key="1">
    <citation type="journal article" date="2019" name="Int. J. Syst. Evol. Microbiol.">
        <title>The Global Catalogue of Microorganisms (GCM) 10K type strain sequencing project: providing services to taxonomists for standard genome sequencing and annotation.</title>
        <authorList>
            <consortium name="The Broad Institute Genomics Platform"/>
            <consortium name="The Broad Institute Genome Sequencing Center for Infectious Disease"/>
            <person name="Wu L."/>
            <person name="Ma J."/>
        </authorList>
    </citation>
    <scope>NUCLEOTIDE SEQUENCE [LARGE SCALE GENOMIC DNA]</scope>
    <source>
        <strain evidence="2">JCM 17705</strain>
    </source>
</reference>
<accession>A0ABP8HDA4</accession>
<proteinExistence type="predicted"/>
<name>A0ABP8HDA4_9SPHI</name>
<keyword evidence="2" id="KW-1185">Reference proteome</keyword>
<comment type="caution">
    <text evidence="1">The sequence shown here is derived from an EMBL/GenBank/DDBJ whole genome shotgun (WGS) entry which is preliminary data.</text>
</comment>
<sequence length="97" mass="10824">MSTKEVPHIITNEEIERINALGFEITGSTAPLVDFLNEYFAGFHIGEYLAALENLLGSLTQVTTTKELSFHESPPPMLIIQYYSDDNEDDQLGLAFS</sequence>
<dbReference type="RefSeq" id="WP_345213691.1">
    <property type="nucleotide sequence ID" value="NZ_BAABFT010000019.1"/>
</dbReference>
<dbReference type="EMBL" id="BAABFT010000019">
    <property type="protein sequence ID" value="GAA4337796.1"/>
    <property type="molecule type" value="Genomic_DNA"/>
</dbReference>
<evidence type="ECO:0000313" key="2">
    <source>
        <dbReference type="Proteomes" id="UP001500582"/>
    </source>
</evidence>
<protein>
    <submittedName>
        <fullName evidence="1">Uncharacterized protein</fullName>
    </submittedName>
</protein>
<dbReference type="Proteomes" id="UP001500582">
    <property type="component" value="Unassembled WGS sequence"/>
</dbReference>
<evidence type="ECO:0000313" key="1">
    <source>
        <dbReference type="EMBL" id="GAA4337796.1"/>
    </source>
</evidence>
<gene>
    <name evidence="1" type="ORF">GCM10023149_47440</name>
</gene>